<evidence type="ECO:0000313" key="1">
    <source>
        <dbReference type="EMBL" id="KAK3596226.1"/>
    </source>
</evidence>
<accession>A0AAE0SQA3</accession>
<organism evidence="1 2">
    <name type="scientific">Potamilus streckersoni</name>
    <dbReference type="NCBI Taxonomy" id="2493646"/>
    <lineage>
        <taxon>Eukaryota</taxon>
        <taxon>Metazoa</taxon>
        <taxon>Spiralia</taxon>
        <taxon>Lophotrochozoa</taxon>
        <taxon>Mollusca</taxon>
        <taxon>Bivalvia</taxon>
        <taxon>Autobranchia</taxon>
        <taxon>Heteroconchia</taxon>
        <taxon>Palaeoheterodonta</taxon>
        <taxon>Unionida</taxon>
        <taxon>Unionoidea</taxon>
        <taxon>Unionidae</taxon>
        <taxon>Ambleminae</taxon>
        <taxon>Lampsilini</taxon>
        <taxon>Potamilus</taxon>
    </lineage>
</organism>
<dbReference type="Proteomes" id="UP001195483">
    <property type="component" value="Unassembled WGS sequence"/>
</dbReference>
<reference evidence="1" key="3">
    <citation type="submission" date="2023-05" db="EMBL/GenBank/DDBJ databases">
        <authorList>
            <person name="Smith C.H."/>
        </authorList>
    </citation>
    <scope>NUCLEOTIDE SEQUENCE</scope>
    <source>
        <strain evidence="1">CHS0354</strain>
        <tissue evidence="1">Mantle</tissue>
    </source>
</reference>
<name>A0AAE0SQA3_9BIVA</name>
<evidence type="ECO:0000313" key="2">
    <source>
        <dbReference type="Proteomes" id="UP001195483"/>
    </source>
</evidence>
<reference evidence="1" key="1">
    <citation type="journal article" date="2021" name="Genome Biol. Evol.">
        <title>A High-Quality Reference Genome for a Parasitic Bivalve with Doubly Uniparental Inheritance (Bivalvia: Unionida).</title>
        <authorList>
            <person name="Smith C.H."/>
        </authorList>
    </citation>
    <scope>NUCLEOTIDE SEQUENCE</scope>
    <source>
        <strain evidence="1">CHS0354</strain>
    </source>
</reference>
<proteinExistence type="predicted"/>
<gene>
    <name evidence="1" type="ORF">CHS0354_033061</name>
</gene>
<dbReference type="EMBL" id="JAEAOA010001943">
    <property type="protein sequence ID" value="KAK3596226.1"/>
    <property type="molecule type" value="Genomic_DNA"/>
</dbReference>
<reference evidence="1" key="2">
    <citation type="journal article" date="2021" name="Genome Biol. Evol.">
        <title>Developing a high-quality reference genome for a parasitic bivalve with doubly uniparental inheritance (Bivalvia: Unionida).</title>
        <authorList>
            <person name="Smith C.H."/>
        </authorList>
    </citation>
    <scope>NUCLEOTIDE SEQUENCE</scope>
    <source>
        <strain evidence="1">CHS0354</strain>
        <tissue evidence="1">Mantle</tissue>
    </source>
</reference>
<sequence length="61" mass="6328">MVQSSLAISFAFCPVDNASSPHLVKHGMARAAYEPANVSGIATAVDRPVSIEIITLETGGE</sequence>
<protein>
    <submittedName>
        <fullName evidence="1">Uncharacterized protein</fullName>
    </submittedName>
</protein>
<comment type="caution">
    <text evidence="1">The sequence shown here is derived from an EMBL/GenBank/DDBJ whole genome shotgun (WGS) entry which is preliminary data.</text>
</comment>
<dbReference type="AlphaFoldDB" id="A0AAE0SQA3"/>
<keyword evidence="2" id="KW-1185">Reference proteome</keyword>